<sequence length="250" mass="27902">MSFITNTFYGGLTAGILIGIGFNIIKDYIVRTKWNSQNKKSVVESQQPNSLIKNNGEFKMALLVRHDLKMGKGKVAAQCSHAIVHCYEEGLRLKLKEINSWESNNKPVDIFKVADEETMLEFQQLAIEKGFNTYVVVDAGRTQVAPRSKTVMAIGPVESEEIDLFTQSLECAVVSVIAYNKTKLRNLPSKCARVVLRAPDLKTLECIQKQCKLFDIPTATFTENDQMTVLAIGPANETSINAQVHSLKLY</sequence>
<evidence type="ECO:0000256" key="2">
    <source>
        <dbReference type="ARBA" id="ARBA00022801"/>
    </source>
</evidence>
<dbReference type="PANTHER" id="PTHR12649:SF11">
    <property type="entry name" value="PEPTIDYL-TRNA HYDROLASE 2, MITOCHONDRIAL"/>
    <property type="match status" value="1"/>
</dbReference>
<keyword evidence="2" id="KW-0378">Hydrolase</keyword>
<comment type="caution">
    <text evidence="6">The sequence shown here is derived from an EMBL/GenBank/DDBJ whole genome shotgun (WGS) entry which is preliminary data.</text>
</comment>
<dbReference type="EC" id="3.1.1.29" evidence="1"/>
<evidence type="ECO:0000313" key="7">
    <source>
        <dbReference type="Proteomes" id="UP000475862"/>
    </source>
</evidence>
<gene>
    <name evidence="6" type="ORF">AGLY_006956</name>
</gene>
<dbReference type="OrthoDB" id="1733656at2759"/>
<dbReference type="PANTHER" id="PTHR12649">
    <property type="entry name" value="PEPTIDYL-TRNA HYDROLASE 2"/>
    <property type="match status" value="1"/>
</dbReference>
<dbReference type="Proteomes" id="UP000475862">
    <property type="component" value="Unassembled WGS sequence"/>
</dbReference>
<feature type="transmembrane region" description="Helical" evidence="5">
    <location>
        <begin position="6"/>
        <end position="25"/>
    </location>
</feature>
<evidence type="ECO:0000256" key="5">
    <source>
        <dbReference type="SAM" id="Phobius"/>
    </source>
</evidence>
<dbReference type="SUPFAM" id="SSF102462">
    <property type="entry name" value="Peptidyl-tRNA hydrolase II"/>
    <property type="match status" value="2"/>
</dbReference>
<comment type="similarity">
    <text evidence="3">Belongs to the PTH2 family.</text>
</comment>
<name>A0A6G0TPV7_APHGL</name>
<dbReference type="FunFam" id="3.40.1490.10:FF:000001">
    <property type="entry name" value="Peptidyl-tRNA hydrolase 2"/>
    <property type="match status" value="1"/>
</dbReference>
<protein>
    <recommendedName>
        <fullName evidence="1">peptidyl-tRNA hydrolase</fullName>
        <ecNumber evidence="1">3.1.1.29</ecNumber>
    </recommendedName>
</protein>
<keyword evidence="5" id="KW-1133">Transmembrane helix</keyword>
<dbReference type="GO" id="GO:0005829">
    <property type="term" value="C:cytosol"/>
    <property type="evidence" value="ECO:0007669"/>
    <property type="project" value="TreeGrafter"/>
</dbReference>
<evidence type="ECO:0000256" key="3">
    <source>
        <dbReference type="ARBA" id="ARBA00038050"/>
    </source>
</evidence>
<dbReference type="Pfam" id="PF01981">
    <property type="entry name" value="PTH2"/>
    <property type="match status" value="2"/>
</dbReference>
<keyword evidence="7" id="KW-1185">Reference proteome</keyword>
<dbReference type="NCBIfam" id="TIGR00283">
    <property type="entry name" value="arch_pth2"/>
    <property type="match status" value="1"/>
</dbReference>
<evidence type="ECO:0000313" key="6">
    <source>
        <dbReference type="EMBL" id="KAE9536723.1"/>
    </source>
</evidence>
<accession>A0A6G0TPV7</accession>
<dbReference type="InterPro" id="IPR002833">
    <property type="entry name" value="PTH2"/>
</dbReference>
<reference evidence="6 7" key="1">
    <citation type="submission" date="2019-08" db="EMBL/GenBank/DDBJ databases">
        <title>The genome of the soybean aphid Biotype 1, its phylome, world population structure and adaptation to the North American continent.</title>
        <authorList>
            <person name="Giordano R."/>
            <person name="Donthu R.K."/>
            <person name="Hernandez A.G."/>
            <person name="Wright C.L."/>
            <person name="Zimin A.V."/>
        </authorList>
    </citation>
    <scope>NUCLEOTIDE SEQUENCE [LARGE SCALE GENOMIC DNA]</scope>
    <source>
        <tissue evidence="6">Whole aphids</tissue>
    </source>
</reference>
<comment type="catalytic activity">
    <reaction evidence="4">
        <text>an N-acyl-L-alpha-aminoacyl-tRNA + H2O = an N-acyl-L-amino acid + a tRNA + H(+)</text>
        <dbReference type="Rhea" id="RHEA:54448"/>
        <dbReference type="Rhea" id="RHEA-COMP:10123"/>
        <dbReference type="Rhea" id="RHEA-COMP:13883"/>
        <dbReference type="ChEBI" id="CHEBI:15377"/>
        <dbReference type="ChEBI" id="CHEBI:15378"/>
        <dbReference type="ChEBI" id="CHEBI:59874"/>
        <dbReference type="ChEBI" id="CHEBI:78442"/>
        <dbReference type="ChEBI" id="CHEBI:138191"/>
        <dbReference type="EC" id="3.1.1.29"/>
    </reaction>
</comment>
<dbReference type="Gene3D" id="3.40.1490.10">
    <property type="entry name" value="Bit1"/>
    <property type="match status" value="2"/>
</dbReference>
<evidence type="ECO:0000256" key="4">
    <source>
        <dbReference type="ARBA" id="ARBA00048707"/>
    </source>
</evidence>
<dbReference type="AlphaFoldDB" id="A0A6G0TPV7"/>
<keyword evidence="5" id="KW-0472">Membrane</keyword>
<evidence type="ECO:0000256" key="1">
    <source>
        <dbReference type="ARBA" id="ARBA00013260"/>
    </source>
</evidence>
<keyword evidence="5" id="KW-0812">Transmembrane</keyword>
<proteinExistence type="inferred from homology"/>
<dbReference type="InterPro" id="IPR023476">
    <property type="entry name" value="Pep_tRNA_hydro_II_dom_sf"/>
</dbReference>
<organism evidence="6 7">
    <name type="scientific">Aphis glycines</name>
    <name type="common">Soybean aphid</name>
    <dbReference type="NCBI Taxonomy" id="307491"/>
    <lineage>
        <taxon>Eukaryota</taxon>
        <taxon>Metazoa</taxon>
        <taxon>Ecdysozoa</taxon>
        <taxon>Arthropoda</taxon>
        <taxon>Hexapoda</taxon>
        <taxon>Insecta</taxon>
        <taxon>Pterygota</taxon>
        <taxon>Neoptera</taxon>
        <taxon>Paraneoptera</taxon>
        <taxon>Hemiptera</taxon>
        <taxon>Sternorrhyncha</taxon>
        <taxon>Aphidomorpha</taxon>
        <taxon>Aphidoidea</taxon>
        <taxon>Aphididae</taxon>
        <taxon>Aphidini</taxon>
        <taxon>Aphis</taxon>
        <taxon>Aphis</taxon>
    </lineage>
</organism>
<dbReference type="GO" id="GO:0004045">
    <property type="term" value="F:peptidyl-tRNA hydrolase activity"/>
    <property type="evidence" value="ECO:0007669"/>
    <property type="project" value="UniProtKB-EC"/>
</dbReference>
<dbReference type="EMBL" id="VYZN01000021">
    <property type="protein sequence ID" value="KAE9536723.1"/>
    <property type="molecule type" value="Genomic_DNA"/>
</dbReference>